<dbReference type="RefSeq" id="WP_200190860.1">
    <property type="nucleotide sequence ID" value="NZ_JAENHM010000017.1"/>
</dbReference>
<organism evidence="1 2">
    <name type="scientific">Azospirillum endophyticum</name>
    <dbReference type="NCBI Taxonomy" id="2800326"/>
    <lineage>
        <taxon>Bacteria</taxon>
        <taxon>Pseudomonadati</taxon>
        <taxon>Pseudomonadota</taxon>
        <taxon>Alphaproteobacteria</taxon>
        <taxon>Rhodospirillales</taxon>
        <taxon>Azospirillaceae</taxon>
        <taxon>Azospirillum</taxon>
    </lineage>
</organism>
<comment type="caution">
    <text evidence="1">The sequence shown here is derived from an EMBL/GenBank/DDBJ whole genome shotgun (WGS) entry which is preliminary data.</text>
</comment>
<dbReference type="PANTHER" id="PTHR48100">
    <property type="entry name" value="BROAD-SPECIFICITY PHOSPHATASE YOR283W-RELATED"/>
    <property type="match status" value="1"/>
</dbReference>
<dbReference type="EMBL" id="JAENHM010000017">
    <property type="protein sequence ID" value="MBK1836664.1"/>
    <property type="molecule type" value="Genomic_DNA"/>
</dbReference>
<dbReference type="InterPro" id="IPR050275">
    <property type="entry name" value="PGM_Phosphatase"/>
</dbReference>
<dbReference type="CDD" id="cd07067">
    <property type="entry name" value="HP_PGM_like"/>
    <property type="match status" value="1"/>
</dbReference>
<evidence type="ECO:0000313" key="2">
    <source>
        <dbReference type="Proteomes" id="UP000652760"/>
    </source>
</evidence>
<dbReference type="InterPro" id="IPR029033">
    <property type="entry name" value="His_PPase_superfam"/>
</dbReference>
<keyword evidence="2" id="KW-1185">Reference proteome</keyword>
<sequence length="245" mass="26198">MSLFAPLEGTAARRRLYLLRHGHVAYYDADGKPLNPKLAALTERGREEARAAGALLAGVPLDRVLCSGLARTRQTAELVAAPHGLPVEDHPDFLEIRAGRLSGVPKEHREAAYVYGFDAAAEGGRFAGGDGFAAVRDRVVAAVEALVRQPGWTHLALVAHDGVNRMLLSWACGAGLSALSAFEQDYGCLNIIDIDVVDDREGGRAEGRVVRRLIRAVNLTPGNPAKLGLHRSSLEEAFGPLLALD</sequence>
<name>A0ABS1EZR2_9PROT</name>
<dbReference type="PANTHER" id="PTHR48100:SF1">
    <property type="entry name" value="HISTIDINE PHOSPHATASE FAMILY PROTEIN-RELATED"/>
    <property type="match status" value="1"/>
</dbReference>
<dbReference type="Proteomes" id="UP000652760">
    <property type="component" value="Unassembled WGS sequence"/>
</dbReference>
<proteinExistence type="predicted"/>
<dbReference type="InterPro" id="IPR013078">
    <property type="entry name" value="His_Pase_superF_clade-1"/>
</dbReference>
<protein>
    <submittedName>
        <fullName evidence="1">Histidine phosphatase family protein</fullName>
    </submittedName>
</protein>
<dbReference type="SMART" id="SM00855">
    <property type="entry name" value="PGAM"/>
    <property type="match status" value="1"/>
</dbReference>
<dbReference type="Pfam" id="PF00300">
    <property type="entry name" value="His_Phos_1"/>
    <property type="match status" value="1"/>
</dbReference>
<dbReference type="Gene3D" id="3.40.50.1240">
    <property type="entry name" value="Phosphoglycerate mutase-like"/>
    <property type="match status" value="1"/>
</dbReference>
<evidence type="ECO:0000313" key="1">
    <source>
        <dbReference type="EMBL" id="MBK1836664.1"/>
    </source>
</evidence>
<accession>A0ABS1EZR2</accession>
<dbReference type="SUPFAM" id="SSF53254">
    <property type="entry name" value="Phosphoglycerate mutase-like"/>
    <property type="match status" value="1"/>
</dbReference>
<gene>
    <name evidence="1" type="ORF">JHL17_04500</name>
</gene>
<reference evidence="2" key="1">
    <citation type="submission" date="2021-01" db="EMBL/GenBank/DDBJ databases">
        <title>Genome public.</title>
        <authorList>
            <person name="Liu C."/>
            <person name="Sun Q."/>
        </authorList>
    </citation>
    <scope>NUCLEOTIDE SEQUENCE [LARGE SCALE GENOMIC DNA]</scope>
    <source>
        <strain evidence="2">YIM B02556</strain>
    </source>
</reference>